<proteinExistence type="inferred from homology"/>
<evidence type="ECO:0000313" key="3">
    <source>
        <dbReference type="EMBL" id="AQK57138.1"/>
    </source>
</evidence>
<evidence type="ECO:0000256" key="2">
    <source>
        <dbReference type="ARBA" id="ARBA00022723"/>
    </source>
</evidence>
<organism evidence="3">
    <name type="scientific">Zea mays</name>
    <name type="common">Maize</name>
    <dbReference type="NCBI Taxonomy" id="4577"/>
    <lineage>
        <taxon>Eukaryota</taxon>
        <taxon>Viridiplantae</taxon>
        <taxon>Streptophyta</taxon>
        <taxon>Embryophyta</taxon>
        <taxon>Tracheophyta</taxon>
        <taxon>Spermatophyta</taxon>
        <taxon>Magnoliopsida</taxon>
        <taxon>Liliopsida</taxon>
        <taxon>Poales</taxon>
        <taxon>Poaceae</taxon>
        <taxon>PACMAD clade</taxon>
        <taxon>Panicoideae</taxon>
        <taxon>Andropogonodae</taxon>
        <taxon>Andropogoneae</taxon>
        <taxon>Tripsacinae</taxon>
        <taxon>Zea</taxon>
    </lineage>
</organism>
<dbReference type="InterPro" id="IPR007650">
    <property type="entry name" value="Zf-FLZ_dom"/>
</dbReference>
<evidence type="ECO:0000256" key="1">
    <source>
        <dbReference type="ARBA" id="ARBA00009374"/>
    </source>
</evidence>
<comment type="similarity">
    <text evidence="1">Belongs to the FLZ family.</text>
</comment>
<dbReference type="GO" id="GO:0046872">
    <property type="term" value="F:metal ion binding"/>
    <property type="evidence" value="ECO:0007669"/>
    <property type="project" value="UniProtKB-KW"/>
</dbReference>
<reference evidence="3" key="1">
    <citation type="submission" date="2015-12" db="EMBL/GenBank/DDBJ databases">
        <title>Update maize B73 reference genome by single molecule sequencing technologies.</title>
        <authorList>
            <consortium name="Maize Genome Sequencing Project"/>
            <person name="Ware D."/>
        </authorList>
    </citation>
    <scope>NUCLEOTIDE SEQUENCE</scope>
    <source>
        <tissue evidence="3">Seedling</tissue>
    </source>
</reference>
<accession>K7V1Z2</accession>
<dbReference type="eggNOG" id="ENOG502R7A9">
    <property type="taxonomic scope" value="Eukaryota"/>
</dbReference>
<dbReference type="PaxDb" id="4577-AC186743.4_FGP003"/>
<dbReference type="AlphaFoldDB" id="K7V1Z2"/>
<name>K7V1Z2_MAIZE</name>
<dbReference type="Pfam" id="PF04570">
    <property type="entry name" value="zf-FLZ"/>
    <property type="match status" value="1"/>
</dbReference>
<protein>
    <submittedName>
        <fullName evidence="3">Uncharacterized protein</fullName>
    </submittedName>
</protein>
<dbReference type="InParanoid" id="K7V1Z2"/>
<dbReference type="HOGENOM" id="CLU_2162097_0_0_1"/>
<gene>
    <name evidence="3" type="ORF">ZEAMMB73_Zm00001d052402</name>
</gene>
<dbReference type="PROSITE" id="PS51795">
    <property type="entry name" value="ZF_FLZ"/>
    <property type="match status" value="1"/>
</dbReference>
<keyword evidence="2" id="KW-0479">Metal-binding</keyword>
<sequence>MSRNLAQTAETGMDGGAHGHHIETCAVRSVPSAGVQMQPLRFLQHCALCNRALGPELDIYIYKYVFLALLPWCLARYCVDDIKSYSFLAPPPNFDHLAVILEFGTCSHVSF</sequence>
<dbReference type="EMBL" id="CM000780">
    <property type="protein sequence ID" value="AQK57138.1"/>
    <property type="molecule type" value="Genomic_DNA"/>
</dbReference>